<keyword evidence="9 15" id="KW-0460">Magnesium</keyword>
<evidence type="ECO:0000313" key="21">
    <source>
        <dbReference type="Ensembl" id="ENSSSCP00000060703.1"/>
    </source>
</evidence>
<dbReference type="PANTHER" id="PTHR45627:SF11">
    <property type="entry name" value="ADENYLATE CYCLASE TYPE 6"/>
    <property type="match status" value="1"/>
</dbReference>
<dbReference type="InterPro" id="IPR030672">
    <property type="entry name" value="Adcy"/>
</dbReference>
<dbReference type="SUPFAM" id="SSF55073">
    <property type="entry name" value="Nucleotide cyclase"/>
    <property type="match status" value="2"/>
</dbReference>
<dbReference type="Pfam" id="PF06327">
    <property type="entry name" value="Adcy_cons_dom"/>
    <property type="match status" value="1"/>
</dbReference>
<evidence type="ECO:0000256" key="18">
    <source>
        <dbReference type="RuleBase" id="RU000405"/>
    </source>
</evidence>
<dbReference type="GO" id="GO:0004016">
    <property type="term" value="F:adenylate cyclase activity"/>
    <property type="evidence" value="ECO:0007669"/>
    <property type="project" value="UniProtKB-EC"/>
</dbReference>
<feature type="transmembrane region" description="Helical" evidence="19">
    <location>
        <begin position="234"/>
        <end position="250"/>
    </location>
</feature>
<dbReference type="PROSITE" id="PS00452">
    <property type="entry name" value="GUANYLATE_CYCLASE_1"/>
    <property type="match status" value="2"/>
</dbReference>
<feature type="transmembrane region" description="Helical" evidence="19">
    <location>
        <begin position="257"/>
        <end position="275"/>
    </location>
</feature>
<dbReference type="SMART" id="SM00044">
    <property type="entry name" value="CYCc"/>
    <property type="match status" value="2"/>
</dbReference>
<keyword evidence="4 19" id="KW-0812">Transmembrane</keyword>
<evidence type="ECO:0000259" key="20">
    <source>
        <dbReference type="PROSITE" id="PS50125"/>
    </source>
</evidence>
<evidence type="ECO:0000256" key="9">
    <source>
        <dbReference type="ARBA" id="ARBA00022842"/>
    </source>
</evidence>
<evidence type="ECO:0000256" key="10">
    <source>
        <dbReference type="ARBA" id="ARBA00022989"/>
    </source>
</evidence>
<name>A0A5G2Q9R4_PIG</name>
<dbReference type="CDD" id="cd07302">
    <property type="entry name" value="CHD"/>
    <property type="match status" value="2"/>
</dbReference>
<evidence type="ECO:0000256" key="3">
    <source>
        <dbReference type="ARBA" id="ARBA00004141"/>
    </source>
</evidence>
<feature type="binding site" evidence="16">
    <location>
        <begin position="1048"/>
        <end position="1050"/>
    </location>
    <ligand>
        <name>ATP</name>
        <dbReference type="ChEBI" id="CHEBI:30616"/>
    </ligand>
</feature>
<feature type="binding site" evidence="17">
    <location>
        <position position="380"/>
    </location>
    <ligand>
        <name>Mg(2+)</name>
        <dbReference type="ChEBI" id="CHEBI:18420"/>
        <label>1</label>
        <note>catalytic</note>
    </ligand>
</feature>
<dbReference type="GO" id="GO:0035556">
    <property type="term" value="P:intracellular signal transduction"/>
    <property type="evidence" value="ECO:0007669"/>
    <property type="project" value="InterPro"/>
</dbReference>
<comment type="catalytic activity">
    <reaction evidence="1 15">
        <text>ATP = 3',5'-cyclic AMP + diphosphate</text>
        <dbReference type="Rhea" id="RHEA:15389"/>
        <dbReference type="ChEBI" id="CHEBI:30616"/>
        <dbReference type="ChEBI" id="CHEBI:33019"/>
        <dbReference type="ChEBI" id="CHEBI:58165"/>
        <dbReference type="EC" id="4.6.1.1"/>
    </reaction>
</comment>
<evidence type="ECO:0000256" key="15">
    <source>
        <dbReference type="PIRNR" id="PIRNR039050"/>
    </source>
</evidence>
<keyword evidence="22" id="KW-1185">Reference proteome</keyword>
<evidence type="ECO:0000256" key="6">
    <source>
        <dbReference type="ARBA" id="ARBA00022737"/>
    </source>
</evidence>
<keyword evidence="17" id="KW-0464">Manganese</keyword>
<dbReference type="Pfam" id="PF00211">
    <property type="entry name" value="Guanylate_cyc"/>
    <property type="match status" value="2"/>
</dbReference>
<evidence type="ECO:0000256" key="4">
    <source>
        <dbReference type="ARBA" id="ARBA00022692"/>
    </source>
</evidence>
<evidence type="ECO:0000256" key="11">
    <source>
        <dbReference type="ARBA" id="ARBA00022998"/>
    </source>
</evidence>
<dbReference type="Bgee" id="ENSSSCG00000000175">
    <property type="expression patterns" value="Expressed in heart left ventricle and 43 other cell types or tissues"/>
</dbReference>
<evidence type="ECO:0000313" key="22">
    <source>
        <dbReference type="Proteomes" id="UP000008227"/>
    </source>
</evidence>
<evidence type="ECO:0000256" key="19">
    <source>
        <dbReference type="SAM" id="Phobius"/>
    </source>
</evidence>
<dbReference type="PROSITE" id="PS50125">
    <property type="entry name" value="GUANYLATE_CYCLASE_2"/>
    <property type="match status" value="2"/>
</dbReference>
<gene>
    <name evidence="21 23" type="primary">ADCY6</name>
</gene>
<keyword evidence="12 15" id="KW-0472">Membrane</keyword>
<accession>A0A5G2Q9R4</accession>
<keyword evidence="10 19" id="KW-1133">Transmembrane helix</keyword>
<feature type="binding site" evidence="16">
    <location>
        <begin position="422"/>
        <end position="424"/>
    </location>
    <ligand>
        <name>ATP</name>
        <dbReference type="ChEBI" id="CHEBI:30616"/>
    </ligand>
</feature>
<dbReference type="PANTHER" id="PTHR45627">
    <property type="entry name" value="ADENYLATE CYCLASE TYPE 1"/>
    <property type="match status" value="1"/>
</dbReference>
<comment type="similarity">
    <text evidence="15 18">Belongs to the adenylyl cyclase class-4/guanylyl cyclase family.</text>
</comment>
<dbReference type="FunFam" id="3.30.70.1230:FF:000001">
    <property type="entry name" value="Adenylate cyclase"/>
    <property type="match status" value="1"/>
</dbReference>
<feature type="transmembrane region" description="Helical" evidence="19">
    <location>
        <begin position="741"/>
        <end position="760"/>
    </location>
</feature>
<reference evidence="22" key="1">
    <citation type="submission" date="2009-11" db="EMBL/GenBank/DDBJ databases">
        <authorList>
            <consortium name="Porcine genome sequencing project"/>
        </authorList>
    </citation>
    <scope>NUCLEOTIDE SEQUENCE [LARGE SCALE GENOMIC DNA]</scope>
    <source>
        <strain evidence="22">Duroc</strain>
    </source>
</reference>
<dbReference type="Ensembl" id="ENSSSCT00000074185.1">
    <property type="protein sequence ID" value="ENSSSCP00000060703.1"/>
    <property type="gene ID" value="ENSSSCG00000000175.4"/>
</dbReference>
<comment type="function">
    <text evidence="15">Catalyzes the formation of the signaling molecule cAMP in response to G-protein signaling.</text>
</comment>
<evidence type="ECO:0000313" key="23">
    <source>
        <dbReference type="VGNC" id="VGNC:85110"/>
    </source>
</evidence>
<feature type="binding site" evidence="17">
    <location>
        <position position="424"/>
    </location>
    <ligand>
        <name>Mg(2+)</name>
        <dbReference type="ChEBI" id="CHEBI:18420"/>
        <label>1</label>
        <note>catalytic</note>
    </ligand>
</feature>
<feature type="transmembrane region" description="Helical" evidence="19">
    <location>
        <begin position="836"/>
        <end position="856"/>
    </location>
</feature>
<evidence type="ECO:0000256" key="7">
    <source>
        <dbReference type="ARBA" id="ARBA00022741"/>
    </source>
</evidence>
<dbReference type="Gene3D" id="3.30.70.1230">
    <property type="entry name" value="Nucleotide cyclase"/>
    <property type="match status" value="2"/>
</dbReference>
<feature type="transmembrane region" description="Helical" evidence="19">
    <location>
        <begin position="207"/>
        <end position="228"/>
    </location>
</feature>
<sequence>MSWFSGLLVPKVDERKTAWGERNGQKRPRRGTRTSGFCTPRYMSCLQEAQPPSPTPAAAPRCPWQEEAFIRRGGPGKGVELGLRVALGFEDPEATVAGGAAEVAPDVAPRSGRACWRRLVQVFQSKQFRSAKLERLYQRYFFQMNQSSLTLLMAVLLLLTAVLLAFHAAPARPQPAYVALLACAAALFVALMVVCNRHSFRQDSMWVVSYVVLGILAAVQVGGALAAHPHSPSAGLWCPVFFVYITYTLLPIRMRAAVFSGLGLSTLHLILAWQLNRGDAFLWKQLGANMLLFLCTNVIGICTHYPAEVSQRQAFQETRGYIQARLHLQHENRQQERLLLSVLPQHVAMEMKEDINTKKEDMMFHKIIQKHDNVSILFADIEGFTSLASQCTAQELVMTLNELFARFDKLAAENHCLRIKILGDCYYCVSGLPEARADHAHCCVEMGVDMIEAISLVREVTGVNVNMRVGIHSGRVHCGVLGLRKWQFDVWSNDVTLANHMEAGGRAGRIHITRATLQYLNGDYEVEPGRGGERNAYLKEQHIETFLILGASQKRKEEKAVLAKLQRTRANSMEGLMPRWVPDRTFSRTKDSKAFRQMGIDDSSKDNRGAQDALNPEDEVDEFLGRAIDARSIDQLRKDHVRRFLLTFQREDLEKKYSRKVDPRFGAYVACALLVFCFICFIQLLVFPHSALVLGIYAGIFLLLLVTVLACAVYSCGSLFPEALRRLSRSIVRSRAHSTAVGIFSVLLVFTSAIANMYFVGNALLSLLASSVFLHISSIGKLAMILVLGLIYLVLLLLGPPATIFDNYDLLLGVHGLASSNETFDGLHCPAAGRVALKYMTPVILLVFALALYLHAQQVESTARLDFLWKLQATGEKEEMEELQAYNRRLLHNILPKDVAAHFLARERRNDELYYQSCECVAVMFASIANFSEFYVELEANNEGVECLRLLNEIIADFDEIISEERFRQLEKIKTIGSTYMAASGLNASTYDQVGRSHITALADYAMRLMEQMKHINEHSFNNFQMKIGLNMGPVVAGVIGARKPQYDIWGNTVNVSSRMDSTGVPDRIQVTTDLYQVLAAKGYQLECRGVVKVKGKGEMTTYFLNGGPSS</sequence>
<dbReference type="Proteomes" id="UP000008227">
    <property type="component" value="Chromosome 5"/>
</dbReference>
<keyword evidence="6" id="KW-0677">Repeat</keyword>
<dbReference type="GO" id="GO:0046872">
    <property type="term" value="F:metal ion binding"/>
    <property type="evidence" value="ECO:0007669"/>
    <property type="project" value="UniProtKB-KW"/>
</dbReference>
<feature type="binding site" evidence="16">
    <location>
        <position position="1095"/>
    </location>
    <ligand>
        <name>ATP</name>
        <dbReference type="ChEBI" id="CHEBI:30616"/>
    </ligand>
</feature>
<keyword evidence="8 15" id="KW-0067">ATP-binding</keyword>
<comment type="subcellular location">
    <subcellularLocation>
        <location evidence="3">Membrane</location>
        <topology evidence="3">Multi-pass membrane protein</topology>
    </subcellularLocation>
</comment>
<feature type="binding site" evidence="16">
    <location>
        <position position="468"/>
    </location>
    <ligand>
        <name>ATP</name>
        <dbReference type="ChEBI" id="CHEBI:30616"/>
    </ligand>
</feature>
<comment type="cofactor">
    <cofactor evidence="2">
        <name>Mn(2+)</name>
        <dbReference type="ChEBI" id="CHEBI:29035"/>
    </cofactor>
</comment>
<evidence type="ECO:0000256" key="2">
    <source>
        <dbReference type="ARBA" id="ARBA00001936"/>
    </source>
</evidence>
<organism evidence="21 22">
    <name type="scientific">Sus scrofa</name>
    <name type="common">Pig</name>
    <dbReference type="NCBI Taxonomy" id="9823"/>
    <lineage>
        <taxon>Eukaryota</taxon>
        <taxon>Metazoa</taxon>
        <taxon>Chordata</taxon>
        <taxon>Craniata</taxon>
        <taxon>Vertebrata</taxon>
        <taxon>Euteleostomi</taxon>
        <taxon>Mammalia</taxon>
        <taxon>Eutheria</taxon>
        <taxon>Laurasiatheria</taxon>
        <taxon>Artiodactyla</taxon>
        <taxon>Suina</taxon>
        <taxon>Suidae</taxon>
        <taxon>Sus</taxon>
    </lineage>
</organism>
<feature type="transmembrane region" description="Helical" evidence="19">
    <location>
        <begin position="175"/>
        <end position="195"/>
    </location>
</feature>
<reference evidence="21" key="2">
    <citation type="journal article" date="2020" name="Gigascience">
        <title>An improved pig reference genome sequence to enable pig genetics and genomics research.</title>
        <authorList>
            <person name="Warr A."/>
            <person name="Affara N."/>
            <person name="Aken B."/>
            <person name="Beiki H."/>
            <person name="Bickhart D.M."/>
            <person name="Billis K."/>
            <person name="Chow W."/>
            <person name="Eory L."/>
            <person name="Finlayson H.A."/>
            <person name="Flicek P."/>
            <person name="Giron C.G."/>
            <person name="Griffin D.K."/>
            <person name="Hall R."/>
            <person name="Hannum G."/>
            <person name="Hourlier T."/>
            <person name="Howe K."/>
            <person name="Hume D.A."/>
            <person name="Izuogu O."/>
            <person name="Kim K."/>
            <person name="Koren S."/>
            <person name="Liu H."/>
            <person name="Manchanda N."/>
            <person name="Martin F.J."/>
            <person name="Nonneman D.J."/>
            <person name="O'Connor R.E."/>
            <person name="Phillippy A.M."/>
            <person name="Rohrer G.A."/>
            <person name="Rosen B.D."/>
            <person name="Rund L.A."/>
            <person name="Sargent C.A."/>
            <person name="Schook L.B."/>
            <person name="Schroeder S.G."/>
            <person name="Schwartz A.S."/>
            <person name="Skinner B.M."/>
            <person name="Talbot R."/>
            <person name="Tseng E."/>
            <person name="Tuggle C.K."/>
            <person name="Watson M."/>
            <person name="Smith T.P.L."/>
            <person name="Archibald A.L."/>
        </authorList>
    </citation>
    <scope>NUCLEOTIDE SEQUENCE [LARGE SCALE GENOMIC DNA]</scope>
    <source>
        <strain evidence="21">Duroc</strain>
    </source>
</reference>
<evidence type="ECO:0000256" key="8">
    <source>
        <dbReference type="ARBA" id="ARBA00022840"/>
    </source>
</evidence>
<keyword evidence="5 15" id="KW-0479">Metal-binding</keyword>
<feature type="domain" description="Guanylate cyclase" evidence="20">
    <location>
        <begin position="922"/>
        <end position="1061"/>
    </location>
</feature>
<evidence type="ECO:0000256" key="16">
    <source>
        <dbReference type="PIRSR" id="PIRSR039050-50"/>
    </source>
</evidence>
<feature type="binding site" evidence="16">
    <location>
        <position position="974"/>
    </location>
    <ligand>
        <name>ATP</name>
        <dbReference type="ChEBI" id="CHEBI:30616"/>
    </ligand>
</feature>
<dbReference type="InterPro" id="IPR001054">
    <property type="entry name" value="A/G_cyclase"/>
</dbReference>
<dbReference type="InterPro" id="IPR018297">
    <property type="entry name" value="A/G_cyclase_CS"/>
</dbReference>
<evidence type="ECO:0000256" key="13">
    <source>
        <dbReference type="ARBA" id="ARBA00023180"/>
    </source>
</evidence>
<keyword evidence="14 15" id="KW-0456">Lyase</keyword>
<feature type="transmembrane region" description="Helical" evidence="19">
    <location>
        <begin position="287"/>
        <end position="307"/>
    </location>
</feature>
<dbReference type="InterPro" id="IPR029787">
    <property type="entry name" value="Nucleotide_cyclase"/>
</dbReference>
<dbReference type="FunFam" id="3.30.70.1230:FF:000002">
    <property type="entry name" value="Adenylate cyclase"/>
    <property type="match status" value="1"/>
</dbReference>
<reference evidence="21" key="4">
    <citation type="submission" date="2025-09" db="UniProtKB">
        <authorList>
            <consortium name="Ensembl"/>
        </authorList>
    </citation>
    <scope>IDENTIFICATION</scope>
</reference>
<keyword evidence="7 15" id="KW-0547">Nucleotide-binding</keyword>
<proteinExistence type="inferred from homology"/>
<dbReference type="InterPro" id="IPR032628">
    <property type="entry name" value="AC_N"/>
</dbReference>
<dbReference type="GeneTree" id="ENSGT00940000155687"/>
<feature type="transmembrane region" description="Helical" evidence="19">
    <location>
        <begin position="665"/>
        <end position="686"/>
    </location>
</feature>
<dbReference type="GO" id="GO:0006171">
    <property type="term" value="P:cAMP biosynthetic process"/>
    <property type="evidence" value="ECO:0007669"/>
    <property type="project" value="UniProtKB-KW"/>
</dbReference>
<dbReference type="Pfam" id="PF16214">
    <property type="entry name" value="AC_N"/>
    <property type="match status" value="1"/>
</dbReference>
<feature type="binding site" evidence="17">
    <location>
        <position position="381"/>
    </location>
    <ligand>
        <name>Mg(2+)</name>
        <dbReference type="ChEBI" id="CHEBI:18420"/>
        <label>2</label>
        <note>catalytic</note>
    </ligand>
</feature>
<dbReference type="AlphaFoldDB" id="A0A5G2Q9R4"/>
<reference evidence="21" key="3">
    <citation type="submission" date="2025-08" db="UniProtKB">
        <authorList>
            <consortium name="Ensembl"/>
        </authorList>
    </citation>
    <scope>IDENTIFICATION</scope>
</reference>
<feature type="transmembrane region" description="Helical" evidence="19">
    <location>
        <begin position="149"/>
        <end position="169"/>
    </location>
</feature>
<feature type="domain" description="Guanylate cyclase" evidence="20">
    <location>
        <begin position="375"/>
        <end position="502"/>
    </location>
</feature>
<evidence type="ECO:0000256" key="14">
    <source>
        <dbReference type="ARBA" id="ARBA00023239"/>
    </source>
</evidence>
<keyword evidence="13" id="KW-0325">Glycoprotein</keyword>
<keyword evidence="11 15" id="KW-0115">cAMP biosynthesis</keyword>
<dbReference type="GO" id="GO:0005524">
    <property type="term" value="F:ATP binding"/>
    <property type="evidence" value="ECO:0007669"/>
    <property type="project" value="UniProtKB-UniRule"/>
</dbReference>
<feature type="binding site" evidence="16">
    <location>
        <begin position="380"/>
        <end position="385"/>
    </location>
    <ligand>
        <name>ATP</name>
        <dbReference type="ChEBI" id="CHEBI:30616"/>
    </ligand>
</feature>
<evidence type="ECO:0000256" key="17">
    <source>
        <dbReference type="PIRSR" id="PIRSR039050-51"/>
    </source>
</evidence>
<dbReference type="InterPro" id="IPR009398">
    <property type="entry name" value="Adcy_conserved_dom"/>
</dbReference>
<feature type="binding site" evidence="16">
    <location>
        <begin position="1055"/>
        <end position="1059"/>
    </location>
    <ligand>
        <name>ATP</name>
        <dbReference type="ChEBI" id="CHEBI:30616"/>
    </ligand>
</feature>
<feature type="binding site" evidence="17">
    <location>
        <position position="424"/>
    </location>
    <ligand>
        <name>Mg(2+)</name>
        <dbReference type="ChEBI" id="CHEBI:18420"/>
        <label>2</label>
        <note>catalytic</note>
    </ligand>
</feature>
<feature type="transmembrane region" description="Helical" evidence="19">
    <location>
        <begin position="692"/>
        <end position="720"/>
    </location>
</feature>
<dbReference type="ExpressionAtlas" id="A0A5G2Q9R4">
    <property type="expression patterns" value="baseline and differential"/>
</dbReference>
<dbReference type="GO" id="GO:0005886">
    <property type="term" value="C:plasma membrane"/>
    <property type="evidence" value="ECO:0007669"/>
    <property type="project" value="InterPro"/>
</dbReference>
<protein>
    <recommendedName>
        <fullName evidence="15">Adenylate cyclase type 6</fullName>
        <ecNumber evidence="15">4.6.1.1</ecNumber>
    </recommendedName>
</protein>
<comment type="cofactor">
    <cofactor evidence="17">
        <name>Mg(2+)</name>
        <dbReference type="ChEBI" id="CHEBI:18420"/>
    </cofactor>
    <cofactor evidence="17">
        <name>Mn(2+)</name>
        <dbReference type="ChEBI" id="CHEBI:29035"/>
    </cofactor>
    <text evidence="17">Binds 2 magnesium ions per subunit. Is also active with manganese (in vitro).</text>
</comment>
<dbReference type="VGNC" id="VGNC:85110">
    <property type="gene designation" value="ADCY6"/>
</dbReference>
<feature type="transmembrane region" description="Helical" evidence="19">
    <location>
        <begin position="772"/>
        <end position="798"/>
    </location>
</feature>
<evidence type="ECO:0000256" key="1">
    <source>
        <dbReference type="ARBA" id="ARBA00001593"/>
    </source>
</evidence>
<evidence type="ECO:0000256" key="12">
    <source>
        <dbReference type="ARBA" id="ARBA00023136"/>
    </source>
</evidence>
<dbReference type="EC" id="4.6.1.1" evidence="15"/>
<dbReference type="PIRSF" id="PIRSF039050">
    <property type="entry name" value="Ade_cyc"/>
    <property type="match status" value="1"/>
</dbReference>
<feature type="binding site" evidence="17">
    <location>
        <position position="380"/>
    </location>
    <ligand>
        <name>Mg(2+)</name>
        <dbReference type="ChEBI" id="CHEBI:18420"/>
        <label>2</label>
        <note>catalytic</note>
    </ligand>
</feature>
<evidence type="ECO:0000256" key="5">
    <source>
        <dbReference type="ARBA" id="ARBA00022723"/>
    </source>
</evidence>